<proteinExistence type="inferred from homology"/>
<dbReference type="InterPro" id="IPR041658">
    <property type="entry name" value="AAA_lid_11"/>
</dbReference>
<keyword evidence="7" id="KW-0067">ATP-binding</keyword>
<keyword evidence="10 15" id="KW-0175">Coiled coil</keyword>
<dbReference type="InterPro" id="IPR041589">
    <property type="entry name" value="DNAH3_AAA_lid_1"/>
</dbReference>
<dbReference type="InterPro" id="IPR041466">
    <property type="entry name" value="Dynein_AAA5_ext"/>
</dbReference>
<keyword evidence="6" id="KW-0970">Cilium biogenesis/degradation</keyword>
<dbReference type="Proteomes" id="UP001165090">
    <property type="component" value="Unassembled WGS sequence"/>
</dbReference>
<dbReference type="InterPro" id="IPR042222">
    <property type="entry name" value="Dynein_2_N"/>
</dbReference>
<dbReference type="InterPro" id="IPR027417">
    <property type="entry name" value="P-loop_NTPase"/>
</dbReference>
<dbReference type="Pfam" id="PF12781">
    <property type="entry name" value="AAA_9"/>
    <property type="match status" value="1"/>
</dbReference>
<dbReference type="Gene3D" id="3.20.180.20">
    <property type="entry name" value="Dynein heavy chain, N-terminal domain 2"/>
    <property type="match status" value="1"/>
</dbReference>
<dbReference type="Pfam" id="PF12775">
    <property type="entry name" value="AAA_7"/>
    <property type="match status" value="1"/>
</dbReference>
<dbReference type="SUPFAM" id="SSF52540">
    <property type="entry name" value="P-loop containing nucleoside triphosphate hydrolases"/>
    <property type="match status" value="4"/>
</dbReference>
<dbReference type="Pfam" id="PF08393">
    <property type="entry name" value="DHC_N2"/>
    <property type="match status" value="1"/>
</dbReference>
<dbReference type="Gene3D" id="1.10.287.2620">
    <property type="match status" value="1"/>
</dbReference>
<dbReference type="Gene3D" id="1.20.920.20">
    <property type="match status" value="1"/>
</dbReference>
<keyword evidence="4" id="KW-0493">Microtubule</keyword>
<feature type="region of interest" description="Disordered" evidence="16">
    <location>
        <begin position="4385"/>
        <end position="4418"/>
    </location>
</feature>
<dbReference type="SMART" id="SM00382">
    <property type="entry name" value="AAA"/>
    <property type="match status" value="3"/>
</dbReference>
<dbReference type="InterPro" id="IPR024743">
    <property type="entry name" value="Dynein_HC_stalk"/>
</dbReference>
<dbReference type="Pfam" id="PF18198">
    <property type="entry name" value="AAA_lid_11"/>
    <property type="match status" value="1"/>
</dbReference>
<dbReference type="InterPro" id="IPR041228">
    <property type="entry name" value="Dynein_C"/>
</dbReference>
<keyword evidence="5" id="KW-0547">Nucleotide-binding</keyword>
<feature type="coiled-coil region" evidence="15">
    <location>
        <begin position="3600"/>
        <end position="3634"/>
    </location>
</feature>
<comment type="similarity">
    <text evidence="2">Belongs to the dynein heavy chain family.</text>
</comment>
<dbReference type="InterPro" id="IPR004273">
    <property type="entry name" value="Dynein_heavy_D6_P-loop"/>
</dbReference>
<keyword evidence="9" id="KW-0243">Dynein</keyword>
<evidence type="ECO:0000256" key="1">
    <source>
        <dbReference type="ARBA" id="ARBA00004611"/>
    </source>
</evidence>
<dbReference type="Gene3D" id="1.20.1270.280">
    <property type="match status" value="1"/>
</dbReference>
<evidence type="ECO:0000256" key="4">
    <source>
        <dbReference type="ARBA" id="ARBA00022701"/>
    </source>
</evidence>
<sequence length="4935" mass="530868">MNRDKEERRPPQQRPEGSLLYSSGNWRPPGASLLPNPLNTLGRPGSAARPSWAAATRREAAPTGTPGLPTGGAKTAPTLLAAASRTIDESALFRPLDVLENAYVNSATVEERAVEQELQRQTLLFSDQPRASRPSLTAMLSYLTNNSAVATAASATAAATTAQGNGNRYVEYGTVSPRPQSNGGTAYGNAFDVIPEEVSGASLQYAEDSPLRPPSAARVRPGATTGGPPPPHPRASGDPWFGPSSGSIGKAERPSSAWLRPGSALGVAARPVSAVSNGGGGAAVAPKAPSPDHVTIEGRLAALTGSAGTGRVRGQSPPGQWARTRPPSISNGGGGAARPASAPRSSLTNLRSPSGTVPLVGGGGAIAIAGTGTGTSFGVHSGAVATAAAVATKARRRASGTAAMEVISGGGTRTVPPLRPLSAVPFNRSSSMGAGGAAAAPTAFGRTSSFSPTISVTAPAPDSPPGVLPPLPPRPLSPTRAHWVPMRSGGITADDASGGGGSGGGGASPPRPTSAVPVPLASTGAVVAAVSMTEAAGQPPVPYRSRHEFLQSGKRIPTGCRPLSAFSTLSLSNRPRSGTAISSHVPTATTGGHGNGNGGGCVVPLSESVAYQPVYQDQEGNIKTSFDVVDYFSTQGQNAIKKLFYLVARKPLDLMDVVSPFDLVVVPFEKVDRSDYWTMSALGAVHVEGGRTEGGEFIPLGEWMRLNTVYGLLRKMRFFRHFLLVRSFHRWRANVKRTAFERTRSAVAARLFFVSTTFQPAVMKAARLVQAMRDTAVVAITTRLDRLYTLEEFVGEQDNRRQSVAAPALTTLSEELAAEILAVGSRVASELQRMERGVDIEALRANEWVTHIPVGPGGQGHTAATVAMRSKSISALKAEKEAILVKYDTWVAAKTRMPQFIRLLDYLVACTAVDLGIRGTQDLLSYLDNPAKTRGVLNVVVSFEPRNQQPPPPGSETSSSGSSALLGYSFVPKRRQVLEGLCHVMDALVTLLGDMPRPSSSKAVVTKYLSDRDTFVDVAALVVNGSQLYQQLRDGIMRHVETSFDRALEYVSATFEDKRPMYEFSLAWDAAAYDVKVAAAAIGLQGYDTLATMFRKDLLQQRRWQRQVDQMKMSNTVGILYVDSKKMRAALQDSIERTLEDIKCSVMSCARRAVGVAQETLKQWTKDMEPRPSDLDGYAAMKELYTNLLVDQELAFKVVDAASDMYELYRDYGGKHDVKDAVALETLHETGAQVKAQLASLGAWVRERLPSMVTELAGAVQDLTSAIMLLLSDITSPSLGDPDADVMETLDVLASMELKLLDVEDAARRYTHYQELFGQPRDEPGNLPHVRREFDHRKAAWSTTAEWAERTSTWLNSPCASLDPEAITTAVDEYHRTAYRLARAARDDRVVSKLKDGIESFRRYSQVFGDSCNSALQPHHWQQIMGLLDRKDRNPADPITVSELIALGALDKAEPISNISAAASKEQSLRLALKRMQDDWVGLEFKMVPYKDTGTCVVGHTDEIQMQLDEQLMKIQAMNASPFVKPLKADAEAWQEALEGLEELLEQWLSCQATWMYLEPIFSSPDIVKQMPEEGVKFAQVDMTFRLLVDEVVASPLAIKLAKDADRRDSLTLANRLLDEVQRGLSSYLEAKRLAFPRFFFLSNDEMLEILSETKDPTRVQPHLRKCFEGIHRLQFEPGQGGIVSAMISLEGEKVPFKQNINTSLARGKVEQWLVEVETAMFEAVHDVTGRGINDYVAGSGNGHGNGSGGGLKRQEWALRWPGMVVLLAAGVFWTRGVEAALAARQLQEYEKRCSSDLREIVDLVRGELSGLQRATLGALVVMDVHGRDVVSALAAEGVADVADFGWQAQLRSYWLQTDGKMVPNQPQRDWTARMCMMSASLEYGYEYLGNSSRLVITPLTDRCYRTLMGAIHLNLGGAPEGPAGTGKTETTKDLAKAVARQCVVFNCSDTLNHLDMAKFFKGLAAAGAWACFDEFNRIDLEVLSVVAQQVLDIQRAIAARVTAFTFEGTYLPLKWSAWCAITMNPGYAGRTELPDNLKALFRSVAMMVPDYAMIAEIILYSYGYLAARPAAKKIVACYKLCSEQLSSQDHYDYGMRAVMAVLRAAGNLKRTCTPSPESAAAMTPEQQETEELALVLRSIVDVNLCKFLSHDVPLFNGIVSDLFPGISLPRTDYGPLVEALRSACASANLQPTEYFMLKATQLYEMVLVRHGLMLVGQPFSGKTTAYRTLAAALTLVAENAAAAAADGGAAAGESNPHAKQVRTSTFVLNPKAVTMGQLYGQNDPASHEWTDGVLAVLFRRCAADPSPDRKWLVLDGPVDAIWIENMNTVLDDNKKLCLNSGEIIAMSQPMNLIFEVGDLAVASPATVSRCGMVYLEPQQLGTAPLLASWLATTPSYWNNVPSLSAGGSNLTGGLGVGSVGAAGVLGMGSSLMMGGGGVRLSMTGGMVGALAGGASTNTLASDLLSGVKARLAALYEGLVAPTIRFVRREVRECAPSLDGNLAISWMRLVSALLMPVLGTPEQYRKCSQEGRTMAILDAVALMSLVWSAGCTAATQEGRSLVDSFIRRALSGTLAGLETPSGHTYGITDAPSVPLLSPAAMPPESGTLYDFMYDVSAGSWVPWSALAASAPPIPSDARFSTILVPTPDTAAVTLLIQTAINGKYPFLLVGPTGTGKSVTITRCLLQLDGELFAPPNIIGFSGQTSANATQALVDAKLDKRRRGTYGPTGGRRGVVFVDDLNMPQREVYGAQPPIELLRQLQDHGGWYGRDNVFRNIQDVLLVTAMGPPGGGRDPVTNRFTRHFTTLCLPEATRSTLAHIFGTIQGWFLRTRGFPEAVVHLKDAVIAATLDVYSAAVTQLLPTPAKSHYTFNLRDCSRVIQGMQAQDADALLKSVVLMRPLIGGDGGGGGGGGSSTGGSSYASDGELVCAHLRLWVHEVLRVFYDRLVEVSEQQWLLNLLRDLVQKHFTVRLDELLAHLTRKDGQSHQAAEGDGGAATEGSSPRHGGHGGDGSGGDVVSPDTVRRCLFGDYMTDLDAEGNPRPYTEIPCPSDAVTRLENLQADYNGMGGGGGGGGGGLKQRLQLAVFLYAVEHVTRIARVLRQEGGHVLCVGVGGSGRRSLARLAAFISGMDAFQIEISRSYGLNEWREDLRRLTRNAGAAEKPTVFLFGDSQAAHEAFVEDVNSLINSGEVPNLFPHEERAAICEAVRAAAKRSDPSASDSPAALWSFFVARCRANLHVVLCFSPAGDAFRERLRRFPSLVNCCTIDWFHAWPDDALDAVAAKLLTEVQLPPDERVRVKDLCKTFHSQAAAVSETFRRDTGRHNYVTPTSFLELISCFRTLLRDRREKVLTQQLKYENGLDKLQFTAEQVTVMKNELQAMSPVLARTVAETEQLLSEIAREKEQVVEPKRALVDQEVRQSDEAAAAAGAIKEECKAILSEALPALEAAIQALDTIKSADIKIVQTFKSPPAVVKLVLEAVCVLLDVKPTLLPDPNMPGRKIVDWWDASKRLLMDVQFIQRLKDYDRDNIPQRVTDKIRKEYAGDPDFTPANAAKASSAAEGLCKWVHAMDQYDRVAKVVAPKRAALAVAEAEYGRVLSGLHAKQAELRALEAKLAGLEAKLEESQTRKARLEADTQACALKLDRAEQLLGGLGGEKERWTQAASALRTQMGGVTGDMLLAAGAVAYLGAFTMPYRDRAMAGWCEAVEAVGVRTSASLAAPGASSSSFSLTGVLGDPVTIRSWVIHGLPNDSFSIDSAVIAANSRRWPLCIDPQGQANRWIKAMNESKKIKVLKLTDPDYLRALETSISYGLPVLLENVGESLDPSLDPLLLRQTFKQGASLVMRLGDNLVEYSDQFRLYMTTALRNPHYLPETAVKVALLNFMITPEGLSDQLLGVAVAAELPQLEEQRQTLVVASAENARQLAEIENRILAVMSTTEGNLLDDATAVGVLSEAKRLSNDISSKQAVAERTQAALDAARRRYRPVAEVAATVFFAIADLASVEGMYQYSLAWFIGLFVRSIQASAAESGGGGSGGGGGGGGGASPDGPADLGARLQSIERHFLYAAYCNVARSLFERHKLLLSFLVASRLAAHRGKLPPEQLRFLIQGGGGAAAAAGTAGTIHGAAPEGIPARAWAEVLALSTLPGGLFTSLPTYIQQRAEQWTALVEASEPHSRPLPDPVDSMLGSFQRLLVIRCLRPDKLVPALEAWVVGELGTRFVSPPPLDLAAAFTESSSVAVPLLFVLSPGTDPWAALLRFAEEKEQAGKLQVISLGQGQGPRAEAMIDAARRMGSWVLLQNCHLAPSWMPSLERIWEAIREENTDRKFRLWLTSMPTTAFPPTLLQAAVKMTYEPPAGLKSNMRRSLALEPLSDHLFWELEGVGGPHSATAQALTAQQQQQQRRGGGSGGGGSGAVSPTPSPPTLKRLLFGLVLLHAAVQERRRYGPIGWNVPYGFDDGDLRISARQMRMYVQDSVTRGNPVPYEALRYAIGECNYGGRVTDDKDRRLLGTLLRRIVAPETADKAHAELLTRRRRESDDDVSLMGMAIAIAGSAGAGRGGMGTGGKGPLIVEVPDTTTLEGFLSYVDTLPSSAPPDVFGLHPNADISKDLATTNSLLTSLTSACGGLAGGGSGSGSSSASAADATAAAAGEVVHDILGRLPVNFDLEAVAAAYPVLYHQSLNQVLVQEMSRYNRLLEMLRNSLTQLGRAVAGLQLLSPELEAVLAAVAAGQFPAAWKAQSYPSLKPLGSFITDLLARLSFLSHWATNGSPAAFWIGAFFFPPAFTTAALQNFARHHVLPIDAVGFDFEVLRVQDCSSLTAPPPAGVFVHGLFLEGAAWDRSGGCLTEQEPKQLHCPAPPIWFKPVKLADLRPSACYDCPVYRTADRRGVLATTGHSTNFLMNVALPLGLSPSTPAADLQRLQDHWILRGTCMLTSLSE</sequence>
<dbReference type="Gene3D" id="1.10.472.130">
    <property type="match status" value="1"/>
</dbReference>
<evidence type="ECO:0000256" key="13">
    <source>
        <dbReference type="ARBA" id="ARBA00023212"/>
    </source>
</evidence>
<organism evidence="18 19">
    <name type="scientific">Volvox africanus</name>
    <dbReference type="NCBI Taxonomy" id="51714"/>
    <lineage>
        <taxon>Eukaryota</taxon>
        <taxon>Viridiplantae</taxon>
        <taxon>Chlorophyta</taxon>
        <taxon>core chlorophytes</taxon>
        <taxon>Chlorophyceae</taxon>
        <taxon>CS clade</taxon>
        <taxon>Chlamydomonadales</taxon>
        <taxon>Volvocaceae</taxon>
        <taxon>Volvox</taxon>
    </lineage>
</organism>
<evidence type="ECO:0000256" key="9">
    <source>
        <dbReference type="ARBA" id="ARBA00023017"/>
    </source>
</evidence>
<dbReference type="EMBL" id="BSDZ01000015">
    <property type="protein sequence ID" value="GLI63550.1"/>
    <property type="molecule type" value="Genomic_DNA"/>
</dbReference>
<keyword evidence="11" id="KW-0969">Cilium</keyword>
<dbReference type="InterPro" id="IPR042219">
    <property type="entry name" value="AAA_lid_11_sf"/>
</dbReference>
<comment type="subcellular location">
    <subcellularLocation>
        <location evidence="1">Cytoplasm</location>
        <location evidence="1">Cytoskeleton</location>
        <location evidence="1">Flagellum axoneme</location>
    </subcellularLocation>
</comment>
<dbReference type="InterPro" id="IPR035706">
    <property type="entry name" value="AAA_9"/>
</dbReference>
<dbReference type="Pfam" id="PF17852">
    <property type="entry name" value="Dynein_AAA_lid"/>
    <property type="match status" value="1"/>
</dbReference>
<feature type="region of interest" description="Disordered" evidence="16">
    <location>
        <begin position="2982"/>
        <end position="3017"/>
    </location>
</feature>
<dbReference type="InterPro" id="IPR026983">
    <property type="entry name" value="DHC"/>
</dbReference>
<dbReference type="Gene3D" id="3.10.490.20">
    <property type="match status" value="1"/>
</dbReference>
<dbReference type="Pfam" id="PF12777">
    <property type="entry name" value="MT"/>
    <property type="match status" value="1"/>
</dbReference>
<keyword evidence="14" id="KW-0966">Cell projection</keyword>
<dbReference type="Gene3D" id="1.10.8.720">
    <property type="entry name" value="Region D6 of dynein motor"/>
    <property type="match status" value="1"/>
</dbReference>
<dbReference type="Pfam" id="PF17857">
    <property type="entry name" value="AAA_lid_1"/>
    <property type="match status" value="1"/>
</dbReference>
<evidence type="ECO:0000256" key="6">
    <source>
        <dbReference type="ARBA" id="ARBA00022794"/>
    </source>
</evidence>
<feature type="domain" description="AAA+ ATPase" evidence="17">
    <location>
        <begin position="1914"/>
        <end position="2014"/>
    </location>
</feature>
<dbReference type="Gene3D" id="1.10.8.1220">
    <property type="match status" value="1"/>
</dbReference>
<keyword evidence="12" id="KW-0505">Motor protein</keyword>
<feature type="region of interest" description="Disordered" evidence="16">
    <location>
        <begin position="1"/>
        <end position="75"/>
    </location>
</feature>
<dbReference type="Gene3D" id="1.20.140.100">
    <property type="entry name" value="Dynein heavy chain, N-terminal domain 2"/>
    <property type="match status" value="1"/>
</dbReference>
<dbReference type="InterPro" id="IPR013602">
    <property type="entry name" value="Dynein_heavy_linker"/>
</dbReference>
<dbReference type="InterPro" id="IPR035699">
    <property type="entry name" value="AAA_6"/>
</dbReference>
<evidence type="ECO:0000313" key="18">
    <source>
        <dbReference type="EMBL" id="GLI63550.1"/>
    </source>
</evidence>
<feature type="compositionally biased region" description="Gly residues" evidence="16">
    <location>
        <begin position="497"/>
        <end position="507"/>
    </location>
</feature>
<dbReference type="PANTHER" id="PTHR45703">
    <property type="entry name" value="DYNEIN HEAVY CHAIN"/>
    <property type="match status" value="1"/>
</dbReference>
<keyword evidence="3" id="KW-0963">Cytoplasm</keyword>
<dbReference type="Pfam" id="PF12774">
    <property type="entry name" value="AAA_6"/>
    <property type="match status" value="1"/>
</dbReference>
<protein>
    <recommendedName>
        <fullName evidence="17">AAA+ ATPase domain-containing protein</fullName>
    </recommendedName>
</protein>
<accession>A0ABQ5S0Z2</accession>
<feature type="compositionally biased region" description="Low complexity" evidence="16">
    <location>
        <begin position="337"/>
        <end position="346"/>
    </location>
</feature>
<dbReference type="Pfam" id="PF03028">
    <property type="entry name" value="Dynein_heavy"/>
    <property type="match status" value="1"/>
</dbReference>
<dbReference type="Gene3D" id="6.10.140.1060">
    <property type="match status" value="1"/>
</dbReference>
<evidence type="ECO:0000256" key="14">
    <source>
        <dbReference type="ARBA" id="ARBA00023273"/>
    </source>
</evidence>
<feature type="domain" description="AAA+ ATPase" evidence="17">
    <location>
        <begin position="2209"/>
        <end position="2367"/>
    </location>
</feature>
<evidence type="ECO:0000256" key="11">
    <source>
        <dbReference type="ARBA" id="ARBA00023069"/>
    </source>
</evidence>
<evidence type="ECO:0000256" key="16">
    <source>
        <dbReference type="SAM" id="MobiDB-lite"/>
    </source>
</evidence>
<evidence type="ECO:0000313" key="19">
    <source>
        <dbReference type="Proteomes" id="UP001165090"/>
    </source>
</evidence>
<dbReference type="InterPro" id="IPR043160">
    <property type="entry name" value="Dynein_C_barrel"/>
</dbReference>
<feature type="region of interest" description="Disordered" evidence="16">
    <location>
        <begin position="488"/>
        <end position="516"/>
    </location>
</feature>
<feature type="compositionally biased region" description="Gly residues" evidence="16">
    <location>
        <begin position="4028"/>
        <end position="4044"/>
    </location>
</feature>
<dbReference type="InterPro" id="IPR003593">
    <property type="entry name" value="AAA+_ATPase"/>
</dbReference>
<dbReference type="Gene3D" id="1.10.8.710">
    <property type="match status" value="1"/>
</dbReference>
<dbReference type="Gene3D" id="3.40.50.300">
    <property type="entry name" value="P-loop containing nucleotide triphosphate hydrolases"/>
    <property type="match status" value="5"/>
</dbReference>
<evidence type="ECO:0000256" key="15">
    <source>
        <dbReference type="SAM" id="Coils"/>
    </source>
</evidence>
<gene>
    <name evidence="18" type="ORF">VaNZ11_006400</name>
</gene>
<evidence type="ECO:0000256" key="7">
    <source>
        <dbReference type="ARBA" id="ARBA00022840"/>
    </source>
</evidence>
<reference evidence="18 19" key="1">
    <citation type="journal article" date="2023" name="IScience">
        <title>Expanded male sex-determining region conserved during the evolution of homothallism in the green alga Volvox.</title>
        <authorList>
            <person name="Yamamoto K."/>
            <person name="Matsuzaki R."/>
            <person name="Mahakham W."/>
            <person name="Heman W."/>
            <person name="Sekimoto H."/>
            <person name="Kawachi M."/>
            <person name="Minakuchi Y."/>
            <person name="Toyoda A."/>
            <person name="Nozaki H."/>
        </authorList>
    </citation>
    <scope>NUCLEOTIDE SEQUENCE [LARGE SCALE GENOMIC DNA]</scope>
    <source>
        <strain evidence="18 19">NIES-4468</strain>
    </source>
</reference>
<feature type="domain" description="AAA+ ATPase" evidence="17">
    <location>
        <begin position="2662"/>
        <end position="2808"/>
    </location>
</feature>
<feature type="region of interest" description="Disordered" evidence="16">
    <location>
        <begin position="272"/>
        <end position="355"/>
    </location>
</feature>
<dbReference type="InterPro" id="IPR042228">
    <property type="entry name" value="Dynein_linker_3"/>
</dbReference>
<feature type="compositionally biased region" description="Basic and acidic residues" evidence="16">
    <location>
        <begin position="1"/>
        <end position="10"/>
    </location>
</feature>
<dbReference type="Gene3D" id="1.20.58.1120">
    <property type="match status" value="1"/>
</dbReference>
<feature type="compositionally biased region" description="Low complexity" evidence="16">
    <location>
        <begin position="61"/>
        <end position="75"/>
    </location>
</feature>
<evidence type="ECO:0000256" key="8">
    <source>
        <dbReference type="ARBA" id="ARBA00022846"/>
    </source>
</evidence>
<dbReference type="Pfam" id="PF12780">
    <property type="entry name" value="AAA_8"/>
    <property type="match status" value="1"/>
</dbReference>
<comment type="caution">
    <text evidence="18">The sequence shown here is derived from an EMBL/GenBank/DDBJ whole genome shotgun (WGS) entry which is preliminary data.</text>
</comment>
<feature type="compositionally biased region" description="Gly residues" evidence="16">
    <location>
        <begin position="4401"/>
        <end position="4411"/>
    </location>
</feature>
<evidence type="ECO:0000256" key="10">
    <source>
        <dbReference type="ARBA" id="ARBA00023054"/>
    </source>
</evidence>
<name>A0ABQ5S0Z2_9CHLO</name>
<dbReference type="PANTHER" id="PTHR45703:SF35">
    <property type="entry name" value="DYNEIN HEAVY CHAIN"/>
    <property type="match status" value="1"/>
</dbReference>
<dbReference type="Gene3D" id="1.20.920.30">
    <property type="match status" value="1"/>
</dbReference>
<feature type="region of interest" description="Disordered" evidence="16">
    <location>
        <begin position="4028"/>
        <end position="4050"/>
    </location>
</feature>
<keyword evidence="13" id="KW-0206">Cytoskeleton</keyword>
<keyword evidence="19" id="KW-1185">Reference proteome</keyword>
<evidence type="ECO:0000259" key="17">
    <source>
        <dbReference type="SMART" id="SM00382"/>
    </source>
</evidence>
<evidence type="ECO:0000256" key="2">
    <source>
        <dbReference type="ARBA" id="ARBA00008887"/>
    </source>
</evidence>
<evidence type="ECO:0000256" key="3">
    <source>
        <dbReference type="ARBA" id="ARBA00022490"/>
    </source>
</evidence>
<dbReference type="InterPro" id="IPR024317">
    <property type="entry name" value="Dynein_heavy_chain_D4_dom"/>
</dbReference>
<evidence type="ECO:0000256" key="5">
    <source>
        <dbReference type="ARBA" id="ARBA00022741"/>
    </source>
</evidence>
<dbReference type="Pfam" id="PF18199">
    <property type="entry name" value="Dynein_C"/>
    <property type="match status" value="1"/>
</dbReference>
<dbReference type="InterPro" id="IPR043157">
    <property type="entry name" value="Dynein_AAA1S"/>
</dbReference>
<keyword evidence="8" id="KW-0282">Flagellum</keyword>
<evidence type="ECO:0000256" key="12">
    <source>
        <dbReference type="ARBA" id="ARBA00023175"/>
    </source>
</evidence>
<feature type="region of interest" description="Disordered" evidence="16">
    <location>
        <begin position="206"/>
        <end position="258"/>
    </location>
</feature>